<dbReference type="Pfam" id="PF01140">
    <property type="entry name" value="Gag_MA"/>
    <property type="match status" value="1"/>
</dbReference>
<dbReference type="GO" id="GO:0008270">
    <property type="term" value="F:zinc ion binding"/>
    <property type="evidence" value="ECO:0007669"/>
    <property type="project" value="UniProtKB-KW"/>
</dbReference>
<keyword evidence="7" id="KW-0479">Metal-binding</keyword>
<dbReference type="PROSITE" id="PS50001">
    <property type="entry name" value="SH2"/>
    <property type="match status" value="1"/>
</dbReference>
<dbReference type="InterPro" id="IPR000840">
    <property type="entry name" value="G_retro_matrix"/>
</dbReference>
<evidence type="ECO:0000256" key="6">
    <source>
        <dbReference type="ARBA" id="ARBA00035298"/>
    </source>
</evidence>
<dbReference type="SUPFAM" id="SSF47836">
    <property type="entry name" value="Retroviral matrix proteins"/>
    <property type="match status" value="1"/>
</dbReference>
<dbReference type="Proteomes" id="UP000593571">
    <property type="component" value="Unassembled WGS sequence"/>
</dbReference>
<feature type="region of interest" description="Disordered" evidence="10">
    <location>
        <begin position="118"/>
        <end position="193"/>
    </location>
</feature>
<evidence type="ECO:0000256" key="1">
    <source>
        <dbReference type="ARBA" id="ARBA00009756"/>
    </source>
</evidence>
<evidence type="ECO:0000256" key="7">
    <source>
        <dbReference type="PROSITE-ProRule" id="PRU00042"/>
    </source>
</evidence>
<dbReference type="GO" id="GO:0003735">
    <property type="term" value="F:structural constituent of ribosome"/>
    <property type="evidence" value="ECO:0007669"/>
    <property type="project" value="InterPro"/>
</dbReference>
<organism evidence="14 15">
    <name type="scientific">Rousettus aegyptiacus</name>
    <name type="common">Egyptian fruit bat</name>
    <name type="synonym">Pteropus aegyptiacus</name>
    <dbReference type="NCBI Taxonomy" id="9407"/>
    <lineage>
        <taxon>Eukaryota</taxon>
        <taxon>Metazoa</taxon>
        <taxon>Chordata</taxon>
        <taxon>Craniata</taxon>
        <taxon>Vertebrata</taxon>
        <taxon>Euteleostomi</taxon>
        <taxon>Mammalia</taxon>
        <taxon>Eutheria</taxon>
        <taxon>Laurasiatheria</taxon>
        <taxon>Chiroptera</taxon>
        <taxon>Yinpterochiroptera</taxon>
        <taxon>Pteropodoidea</taxon>
        <taxon>Pteropodidae</taxon>
        <taxon>Rousettinae</taxon>
        <taxon>Rousettus</taxon>
    </lineage>
</organism>
<dbReference type="InterPro" id="IPR036236">
    <property type="entry name" value="Znf_C2H2_sf"/>
</dbReference>
<dbReference type="GO" id="GO:0016477">
    <property type="term" value="P:cell migration"/>
    <property type="evidence" value="ECO:0007669"/>
    <property type="project" value="TreeGrafter"/>
</dbReference>
<dbReference type="CDD" id="cd09926">
    <property type="entry name" value="SH2_CRK_like"/>
    <property type="match status" value="1"/>
</dbReference>
<evidence type="ECO:0000256" key="9">
    <source>
        <dbReference type="PROSITE-ProRule" id="PRU00192"/>
    </source>
</evidence>
<dbReference type="GO" id="GO:0005737">
    <property type="term" value="C:cytoplasm"/>
    <property type="evidence" value="ECO:0007669"/>
    <property type="project" value="TreeGrafter"/>
</dbReference>
<feature type="domain" description="SH2" evidence="11">
    <location>
        <begin position="305"/>
        <end position="393"/>
    </location>
</feature>
<dbReference type="Pfam" id="PF00096">
    <property type="entry name" value="zf-C2H2"/>
    <property type="match status" value="1"/>
</dbReference>
<dbReference type="PANTHER" id="PTHR19969">
    <property type="entry name" value="SH2-SH3 ADAPTOR PROTEIN-RELATED"/>
    <property type="match status" value="1"/>
</dbReference>
<dbReference type="PANTHER" id="PTHR19969:SF5">
    <property type="entry name" value="CRK-LIKE PROTEIN"/>
    <property type="match status" value="1"/>
</dbReference>
<dbReference type="GO" id="GO:0030971">
    <property type="term" value="F:receptor tyrosine kinase binding"/>
    <property type="evidence" value="ECO:0007669"/>
    <property type="project" value="TreeGrafter"/>
</dbReference>
<evidence type="ECO:0000256" key="4">
    <source>
        <dbReference type="ARBA" id="ARBA00022999"/>
    </source>
</evidence>
<evidence type="ECO:0000256" key="8">
    <source>
        <dbReference type="PROSITE-ProRule" id="PRU00191"/>
    </source>
</evidence>
<feature type="domain" description="C2H2-type" evidence="13">
    <location>
        <begin position="632"/>
        <end position="659"/>
    </location>
</feature>
<feature type="domain" description="C2H2-type" evidence="13">
    <location>
        <begin position="693"/>
        <end position="720"/>
    </location>
</feature>
<dbReference type="GO" id="GO:0070374">
    <property type="term" value="P:positive regulation of ERK1 and ERK2 cascade"/>
    <property type="evidence" value="ECO:0007669"/>
    <property type="project" value="TreeGrafter"/>
</dbReference>
<dbReference type="SUPFAM" id="SSF57829">
    <property type="entry name" value="Zn-binding ribosomal proteins"/>
    <property type="match status" value="1"/>
</dbReference>
<feature type="region of interest" description="Disordered" evidence="10">
    <location>
        <begin position="461"/>
        <end position="481"/>
    </location>
</feature>
<comment type="similarity">
    <text evidence="1">Belongs to the CRK family.</text>
</comment>
<keyword evidence="15" id="KW-1185">Reference proteome</keyword>
<protein>
    <recommendedName>
        <fullName evidence="6">Ubiquitin-ribosomal protein eL40 fusion protein</fullName>
    </recommendedName>
</protein>
<dbReference type="OrthoDB" id="269496at2759"/>
<dbReference type="GO" id="GO:0005840">
    <property type="term" value="C:ribosome"/>
    <property type="evidence" value="ECO:0007669"/>
    <property type="project" value="UniProtKB-KW"/>
</dbReference>
<dbReference type="InterPro" id="IPR001452">
    <property type="entry name" value="SH3_domain"/>
</dbReference>
<dbReference type="PROSITE" id="PS00028">
    <property type="entry name" value="ZINC_FINGER_C2H2_1"/>
    <property type="match status" value="2"/>
</dbReference>
<dbReference type="SMART" id="SM00252">
    <property type="entry name" value="SH2"/>
    <property type="match status" value="1"/>
</dbReference>
<evidence type="ECO:0000259" key="12">
    <source>
        <dbReference type="PROSITE" id="PS50002"/>
    </source>
</evidence>
<dbReference type="PROSITE" id="PS50157">
    <property type="entry name" value="ZINC_FINGER_C2H2_2"/>
    <property type="match status" value="5"/>
</dbReference>
<dbReference type="Gene3D" id="2.30.30.40">
    <property type="entry name" value="SH3 Domains"/>
    <property type="match status" value="1"/>
</dbReference>
<evidence type="ECO:0000256" key="3">
    <source>
        <dbReference type="ARBA" id="ARBA00022980"/>
    </source>
</evidence>
<feature type="compositionally biased region" description="Pro residues" evidence="10">
    <location>
        <begin position="269"/>
        <end position="284"/>
    </location>
</feature>
<dbReference type="InterPro" id="IPR000980">
    <property type="entry name" value="SH2"/>
</dbReference>
<dbReference type="Gene3D" id="3.30.505.10">
    <property type="entry name" value="SH2 domain"/>
    <property type="match status" value="1"/>
</dbReference>
<dbReference type="InterPro" id="IPR036860">
    <property type="entry name" value="SH2_dom_sf"/>
</dbReference>
<dbReference type="InterPro" id="IPR010999">
    <property type="entry name" value="Retrovr_matrix"/>
</dbReference>
<dbReference type="PRINTS" id="PR00401">
    <property type="entry name" value="SH2DOMAIN"/>
</dbReference>
<dbReference type="Gene3D" id="3.30.160.60">
    <property type="entry name" value="Classic Zinc Finger"/>
    <property type="match status" value="3"/>
</dbReference>
<dbReference type="InterPro" id="IPR011332">
    <property type="entry name" value="Ribosomal_zn-bd"/>
</dbReference>
<dbReference type="Pfam" id="PF00017">
    <property type="entry name" value="SH2"/>
    <property type="match status" value="1"/>
</dbReference>
<dbReference type="InterPro" id="IPR013087">
    <property type="entry name" value="Znf_C2H2_type"/>
</dbReference>
<name>A0A7J8DI37_ROUAE</name>
<feature type="domain" description="SH3" evidence="12">
    <location>
        <begin position="398"/>
        <end position="458"/>
    </location>
</feature>
<keyword evidence="7" id="KW-0863">Zinc-finger</keyword>
<keyword evidence="2 9" id="KW-0728">SH3 domain</keyword>
<dbReference type="GO" id="GO:0035591">
    <property type="term" value="F:signaling adaptor activity"/>
    <property type="evidence" value="ECO:0007669"/>
    <property type="project" value="TreeGrafter"/>
</dbReference>
<dbReference type="PROSITE" id="PS50002">
    <property type="entry name" value="SH3"/>
    <property type="match status" value="1"/>
</dbReference>
<dbReference type="InterPro" id="IPR051184">
    <property type="entry name" value="Tyrosine-phos_adapter"/>
</dbReference>
<evidence type="ECO:0000256" key="2">
    <source>
        <dbReference type="ARBA" id="ARBA00022443"/>
    </source>
</evidence>
<dbReference type="Gene3D" id="1.10.150.180">
    <property type="entry name" value="Gamma-retroviral matrix domain"/>
    <property type="match status" value="1"/>
</dbReference>
<feature type="compositionally biased region" description="Polar residues" evidence="10">
    <location>
        <begin position="469"/>
        <end position="481"/>
    </location>
</feature>
<comment type="caution">
    <text evidence="14">The sequence shown here is derived from an EMBL/GenBank/DDBJ whole genome shotgun (WGS) entry which is preliminary data.</text>
</comment>
<dbReference type="GO" id="GO:1990904">
    <property type="term" value="C:ribonucleoprotein complex"/>
    <property type="evidence" value="ECO:0007669"/>
    <property type="project" value="UniProtKB-KW"/>
</dbReference>
<dbReference type="EMBL" id="JACASE010000012">
    <property type="protein sequence ID" value="KAF6422770.1"/>
    <property type="molecule type" value="Genomic_DNA"/>
</dbReference>
<dbReference type="CDD" id="cd11758">
    <property type="entry name" value="SH3_CRK_N"/>
    <property type="match status" value="1"/>
</dbReference>
<keyword evidence="7" id="KW-0862">Zinc</keyword>
<dbReference type="InterPro" id="IPR038587">
    <property type="entry name" value="Ribosomal_eL40_sf"/>
</dbReference>
<feature type="domain" description="C2H2-type" evidence="13">
    <location>
        <begin position="511"/>
        <end position="538"/>
    </location>
</feature>
<feature type="domain" description="C2H2-type" evidence="13">
    <location>
        <begin position="801"/>
        <end position="828"/>
    </location>
</feature>
<accession>A0A7J8DI37</accession>
<dbReference type="GO" id="GO:0006412">
    <property type="term" value="P:translation"/>
    <property type="evidence" value="ECO:0007669"/>
    <property type="project" value="InterPro"/>
</dbReference>
<reference evidence="14 15" key="1">
    <citation type="journal article" date="2020" name="Nature">
        <title>Six reference-quality genomes reveal evolution of bat adaptations.</title>
        <authorList>
            <person name="Jebb D."/>
            <person name="Huang Z."/>
            <person name="Pippel M."/>
            <person name="Hughes G.M."/>
            <person name="Lavrichenko K."/>
            <person name="Devanna P."/>
            <person name="Winkler S."/>
            <person name="Jermiin L.S."/>
            <person name="Skirmuntt E.C."/>
            <person name="Katzourakis A."/>
            <person name="Burkitt-Gray L."/>
            <person name="Ray D.A."/>
            <person name="Sullivan K.A.M."/>
            <person name="Roscito J.G."/>
            <person name="Kirilenko B.M."/>
            <person name="Davalos L.M."/>
            <person name="Corthals A.P."/>
            <person name="Power M.L."/>
            <person name="Jones G."/>
            <person name="Ransome R.D."/>
            <person name="Dechmann D.K.N."/>
            <person name="Locatelli A.G."/>
            <person name="Puechmaille S.J."/>
            <person name="Fedrigo O."/>
            <person name="Jarvis E.D."/>
            <person name="Hiller M."/>
            <person name="Vernes S.C."/>
            <person name="Myers E.W."/>
            <person name="Teeling E.C."/>
        </authorList>
    </citation>
    <scope>NUCLEOTIDE SEQUENCE [LARGE SCALE GENOMIC DNA]</scope>
    <source>
        <strain evidence="14">MRouAeg1</strain>
        <tissue evidence="14">Muscle</tissue>
    </source>
</reference>
<evidence type="ECO:0000313" key="14">
    <source>
        <dbReference type="EMBL" id="KAF6422770.1"/>
    </source>
</evidence>
<dbReference type="GO" id="GO:0007167">
    <property type="term" value="P:enzyme-linked receptor protein signaling pathway"/>
    <property type="evidence" value="ECO:0007669"/>
    <property type="project" value="TreeGrafter"/>
</dbReference>
<evidence type="ECO:0000313" key="15">
    <source>
        <dbReference type="Proteomes" id="UP000593571"/>
    </source>
</evidence>
<dbReference type="InterPro" id="IPR036946">
    <property type="entry name" value="G_retro_matrix_sf"/>
</dbReference>
<keyword evidence="5" id="KW-0687">Ribonucleoprotein</keyword>
<feature type="domain" description="C2H2-type" evidence="13">
    <location>
        <begin position="576"/>
        <end position="603"/>
    </location>
</feature>
<dbReference type="SMART" id="SM00355">
    <property type="entry name" value="ZnF_C2H2"/>
    <property type="match status" value="4"/>
</dbReference>
<feature type="compositionally biased region" description="Basic and acidic residues" evidence="10">
    <location>
        <begin position="162"/>
        <end position="175"/>
    </location>
</feature>
<evidence type="ECO:0000259" key="11">
    <source>
        <dbReference type="PROSITE" id="PS50001"/>
    </source>
</evidence>
<dbReference type="Pfam" id="PF01020">
    <property type="entry name" value="Ribosomal_L40e"/>
    <property type="match status" value="1"/>
</dbReference>
<dbReference type="Gene3D" id="4.10.1060.50">
    <property type="match status" value="1"/>
</dbReference>
<dbReference type="SUPFAM" id="SSF55550">
    <property type="entry name" value="SH2 domain"/>
    <property type="match status" value="1"/>
</dbReference>
<dbReference type="Pfam" id="PF00018">
    <property type="entry name" value="SH3_1"/>
    <property type="match status" value="1"/>
</dbReference>
<keyword evidence="4 8" id="KW-0727">SH2 domain</keyword>
<evidence type="ECO:0000256" key="10">
    <source>
        <dbReference type="SAM" id="MobiDB-lite"/>
    </source>
</evidence>
<dbReference type="FunFam" id="3.30.505.10:FF:000026">
    <property type="entry name" value="adapter molecule crk isoform X1"/>
    <property type="match status" value="1"/>
</dbReference>
<proteinExistence type="inferred from homology"/>
<dbReference type="PRINTS" id="PR00452">
    <property type="entry name" value="SH3DOMAIN"/>
</dbReference>
<dbReference type="AlphaFoldDB" id="A0A7J8DI37"/>
<dbReference type="InterPro" id="IPR035457">
    <property type="entry name" value="CRK_SH3_N"/>
</dbReference>
<sequence length="848" mass="95558">MGGHSSKLTVLNCMLKNFEKGFSEDYGVKLTPGKLRILCEFEWPTFGVGWPSEGTLNLPTVEAVYWVVTRTPGHPDQFPYIASWLHIATTLPPWIRICVHRQGQSKVLMARLTWGNDKEEPTTIHQGGPSAAAVPAGGGPHTLSRPTRHQERPGTLPGQEGPRARERPGHGRADGPRAPNVKQAESVGGREHTAALHRVCQRAVVHHRHPAEEPAHIGGAHSGRRERWLFSPGGPAPVAPQAPSSETAARPQGDTDQRDPEEEPIFLPDSPPPSVPLLPQPAPEPWPGTMSSARFRFNSLDCSAWYAGLVSRQEAQTRLQGQRHGMFLVRDSSTRPGDYVLSVSENLRVSHYLINSLPNRHFKIGDLEFDHLPALLEFYKGHYLDTTTLIEPAPRYPGPSEYVQTLYDFPGSDSDDLPFKKGEILVIIEKPEEQWWRARNKDGRIGMIPVPYVERLVRGLPHGKHRNRSSNSYGISKPAKTSVSKNYERSIIRSLASTDPQTSYAQQPVGQECQECGQCFATIEDLSAHQKIYVREEFYGGKQLGDSVIQGMGLDRPEQDELEERDKQGDPEDMIYRCKDCGLGFRDCADLKDHQKVHGKEYLTDTHEYTHSVIHTHSMSGYQRDYTGEQLYECPACGECFVHGSFLFEHQKVHEKDQVYGYRRYDERFVQPSVINSQRPHAPQKNPPPGALLQCHMCGQDFIHGSVLNDQMTVYTGENLPEQGQGSDNAINPELALTELQRSCAEEKHYKGETCGESFLSQSDLRDCKIIHKKSEPYNYGSAFVHTSFLTEPPKRDSLFFECKDCGKSFRHNTVLIKHQKYNCNKMICRKCYARLHPRAVNCQRKTV</sequence>
<keyword evidence="3" id="KW-0689">Ribosomal protein</keyword>
<feature type="region of interest" description="Disordered" evidence="10">
    <location>
        <begin position="208"/>
        <end position="284"/>
    </location>
</feature>
<dbReference type="InterPro" id="IPR001975">
    <property type="entry name" value="Ribosomal_eL40_dom"/>
</dbReference>
<dbReference type="SUPFAM" id="SSF57667">
    <property type="entry name" value="beta-beta-alpha zinc fingers"/>
    <property type="match status" value="3"/>
</dbReference>
<gene>
    <name evidence="14" type="ORF">HJG63_008576</name>
</gene>
<evidence type="ECO:0000259" key="13">
    <source>
        <dbReference type="PROSITE" id="PS50157"/>
    </source>
</evidence>
<dbReference type="SMART" id="SM01377">
    <property type="entry name" value="Ribosomal_L40e"/>
    <property type="match status" value="1"/>
</dbReference>
<dbReference type="SMART" id="SM00326">
    <property type="entry name" value="SH3"/>
    <property type="match status" value="1"/>
</dbReference>
<dbReference type="GO" id="GO:2000145">
    <property type="term" value="P:regulation of cell motility"/>
    <property type="evidence" value="ECO:0007669"/>
    <property type="project" value="UniProtKB-ARBA"/>
</dbReference>
<evidence type="ECO:0000256" key="5">
    <source>
        <dbReference type="ARBA" id="ARBA00023274"/>
    </source>
</evidence>